<dbReference type="Gene3D" id="3.20.20.70">
    <property type="entry name" value="Aldolase class I"/>
    <property type="match status" value="1"/>
</dbReference>
<dbReference type="SUPFAM" id="SSF102114">
    <property type="entry name" value="Radical SAM enzymes"/>
    <property type="match status" value="1"/>
</dbReference>
<dbReference type="SFLD" id="SFLDG01386">
    <property type="entry name" value="main_SPASM_domain-containing"/>
    <property type="match status" value="1"/>
</dbReference>
<dbReference type="SFLD" id="SFLDG01072">
    <property type="entry name" value="dehydrogenase_like"/>
    <property type="match status" value="1"/>
</dbReference>
<evidence type="ECO:0000256" key="5">
    <source>
        <dbReference type="ARBA" id="ARBA00023004"/>
    </source>
</evidence>
<keyword evidence="6" id="KW-0411">Iron-sulfur</keyword>
<dbReference type="PROSITE" id="PS01305">
    <property type="entry name" value="MOAA_NIFB_PQQE"/>
    <property type="match status" value="1"/>
</dbReference>
<dbReference type="NCBIfam" id="TIGR04269">
    <property type="entry name" value="SAM_SPASM_FxsB"/>
    <property type="match status" value="1"/>
</dbReference>
<evidence type="ECO:0000256" key="1">
    <source>
        <dbReference type="ARBA" id="ARBA00001966"/>
    </source>
</evidence>
<dbReference type="EMBL" id="JAFKCT010000018">
    <property type="protein sequence ID" value="MBN7813686.1"/>
    <property type="molecule type" value="Genomic_DNA"/>
</dbReference>
<dbReference type="InterPro" id="IPR013785">
    <property type="entry name" value="Aldolase_TIM"/>
</dbReference>
<dbReference type="RefSeq" id="WP_206580459.1">
    <property type="nucleotide sequence ID" value="NZ_JAFKCT010000018.1"/>
</dbReference>
<keyword evidence="3" id="KW-0949">S-adenosyl-L-methionine</keyword>
<accession>A0ABS3CAX6</accession>
<sequence>MIPFHSFIFKVASRCNLNCSYCYVYNLADTTWKEQPVYISEKTFELSCIKIREHCESHSKKEISVSFHGGEPLLIGAKKLHKLGGIIKSELTERGIYVNFGMQTNLLLFNEEIGDFFLEHKGSIGVSIDGPPHINDIYRIDHKGRGSSKILEKKMQLLTSSTYKSVFSGILSVVNVDTDPIEVIKYLLSFNPPMIDLLFPDDNYDRLPKGKEKSIKSTLIADWLISVFDFWFYSESNTKIRVLENIVKLIIGGNSNVESIGTSPVDFIFIEANGDIEILDTLKSTYNGATKIQYNIHDNDFNEVAKHSQVRSRQLGVDVLCNTCKNCNLVDVCGGGYLPNRYSSINQFDNPSIYCADLQKIINHIYQVIEKEFSYGE</sequence>
<proteinExistence type="predicted"/>
<dbReference type="SFLD" id="SFLDG01067">
    <property type="entry name" value="SPASM/twitch_domain_containing"/>
    <property type="match status" value="1"/>
</dbReference>
<dbReference type="Proteomes" id="UP000664317">
    <property type="component" value="Unassembled WGS sequence"/>
</dbReference>
<evidence type="ECO:0000313" key="8">
    <source>
        <dbReference type="EMBL" id="MBN7813686.1"/>
    </source>
</evidence>
<dbReference type="InterPro" id="IPR023867">
    <property type="entry name" value="Sulphatase_maturase_rSAM"/>
</dbReference>
<comment type="caution">
    <text evidence="8">The sequence shown here is derived from an EMBL/GenBank/DDBJ whole genome shotgun (WGS) entry which is preliminary data.</text>
</comment>
<feature type="domain" description="Radical SAM core" evidence="7">
    <location>
        <begin position="12"/>
        <end position="170"/>
    </location>
</feature>
<evidence type="ECO:0000256" key="4">
    <source>
        <dbReference type="ARBA" id="ARBA00022723"/>
    </source>
</evidence>
<dbReference type="InterPro" id="IPR000385">
    <property type="entry name" value="MoaA_NifB_PqqE_Fe-S-bd_CS"/>
</dbReference>
<keyword evidence="4" id="KW-0479">Metal-binding</keyword>
<evidence type="ECO:0000256" key="2">
    <source>
        <dbReference type="ARBA" id="ARBA00022485"/>
    </source>
</evidence>
<dbReference type="PANTHER" id="PTHR43273:SF8">
    <property type="entry name" value="RADICAL SAM DOMAIN PROTEIN"/>
    <property type="match status" value="1"/>
</dbReference>
<name>A0ABS3CAX6_9BACT</name>
<dbReference type="InterPro" id="IPR058240">
    <property type="entry name" value="rSAM_sf"/>
</dbReference>
<reference evidence="8 9" key="1">
    <citation type="submission" date="2021-03" db="EMBL/GenBank/DDBJ databases">
        <title>novel species isolated from a fishpond in China.</title>
        <authorList>
            <person name="Lu H."/>
            <person name="Cai Z."/>
        </authorList>
    </citation>
    <scope>NUCLEOTIDE SEQUENCE [LARGE SCALE GENOMIC DNA]</scope>
    <source>
        <strain evidence="8 9">H41</strain>
    </source>
</reference>
<organism evidence="8 9">
    <name type="scientific">Algoriphagus oliviformis</name>
    <dbReference type="NCBI Taxonomy" id="2811231"/>
    <lineage>
        <taxon>Bacteria</taxon>
        <taxon>Pseudomonadati</taxon>
        <taxon>Bacteroidota</taxon>
        <taxon>Cytophagia</taxon>
        <taxon>Cytophagales</taxon>
        <taxon>Cyclobacteriaceae</taxon>
        <taxon>Algoriphagus</taxon>
    </lineage>
</organism>
<protein>
    <submittedName>
        <fullName evidence="8">FxsB family radical SAM/SPASM domain protein</fullName>
    </submittedName>
</protein>
<comment type="cofactor">
    <cofactor evidence="1">
        <name>[4Fe-4S] cluster</name>
        <dbReference type="ChEBI" id="CHEBI:49883"/>
    </cofactor>
</comment>
<keyword evidence="9" id="KW-1185">Reference proteome</keyword>
<dbReference type="SFLD" id="SFLDS00029">
    <property type="entry name" value="Radical_SAM"/>
    <property type="match status" value="1"/>
</dbReference>
<dbReference type="PANTHER" id="PTHR43273">
    <property type="entry name" value="ANAEROBIC SULFATASE-MATURATING ENZYME HOMOLOG ASLB-RELATED"/>
    <property type="match status" value="1"/>
</dbReference>
<dbReference type="Pfam" id="PF04055">
    <property type="entry name" value="Radical_SAM"/>
    <property type="match status" value="1"/>
</dbReference>
<evidence type="ECO:0000256" key="6">
    <source>
        <dbReference type="ARBA" id="ARBA00023014"/>
    </source>
</evidence>
<evidence type="ECO:0000313" key="9">
    <source>
        <dbReference type="Proteomes" id="UP000664317"/>
    </source>
</evidence>
<keyword evidence="2" id="KW-0004">4Fe-4S</keyword>
<evidence type="ECO:0000256" key="3">
    <source>
        <dbReference type="ARBA" id="ARBA00022691"/>
    </source>
</evidence>
<evidence type="ECO:0000259" key="7">
    <source>
        <dbReference type="Pfam" id="PF04055"/>
    </source>
</evidence>
<dbReference type="InterPro" id="IPR007197">
    <property type="entry name" value="rSAM"/>
</dbReference>
<gene>
    <name evidence="8" type="ORF">J0A68_22205</name>
</gene>
<keyword evidence="5" id="KW-0408">Iron</keyword>
<dbReference type="CDD" id="cd01335">
    <property type="entry name" value="Radical_SAM"/>
    <property type="match status" value="1"/>
</dbReference>
<dbReference type="InterPro" id="IPR026335">
    <property type="entry name" value="rSAM_SPASM_FxsB"/>
</dbReference>